<protein>
    <submittedName>
        <fullName evidence="2">Uncharacterized protein</fullName>
    </submittedName>
</protein>
<dbReference type="EMBL" id="BAABME010008796">
    <property type="protein sequence ID" value="GAA0173860.1"/>
    <property type="molecule type" value="Genomic_DNA"/>
</dbReference>
<name>A0AAV3RC42_LITER</name>
<proteinExistence type="predicted"/>
<reference evidence="2 3" key="1">
    <citation type="submission" date="2024-01" db="EMBL/GenBank/DDBJ databases">
        <title>The complete chloroplast genome sequence of Lithospermum erythrorhizon: insights into the phylogenetic relationship among Boraginaceae species and the maternal lineages of purple gromwells.</title>
        <authorList>
            <person name="Okada T."/>
            <person name="Watanabe K."/>
        </authorList>
    </citation>
    <scope>NUCLEOTIDE SEQUENCE [LARGE SCALE GENOMIC DNA]</scope>
</reference>
<accession>A0AAV3RC42</accession>
<dbReference type="Proteomes" id="UP001454036">
    <property type="component" value="Unassembled WGS sequence"/>
</dbReference>
<evidence type="ECO:0000313" key="2">
    <source>
        <dbReference type="EMBL" id="GAA0173860.1"/>
    </source>
</evidence>
<evidence type="ECO:0000256" key="1">
    <source>
        <dbReference type="SAM" id="MobiDB-lite"/>
    </source>
</evidence>
<gene>
    <name evidence="2" type="ORF">LIER_27379</name>
</gene>
<evidence type="ECO:0000313" key="3">
    <source>
        <dbReference type="Proteomes" id="UP001454036"/>
    </source>
</evidence>
<sequence length="69" mass="7424">MGSRLGGNRKALFATRSRTGPWRLDSSAKSAKPIEDHRINGPEPHGWSRCEALGNGVEPPTLVNGEGSR</sequence>
<feature type="region of interest" description="Disordered" evidence="1">
    <location>
        <begin position="1"/>
        <end position="46"/>
    </location>
</feature>
<organism evidence="2 3">
    <name type="scientific">Lithospermum erythrorhizon</name>
    <name type="common">Purple gromwell</name>
    <name type="synonym">Lithospermum officinale var. erythrorhizon</name>
    <dbReference type="NCBI Taxonomy" id="34254"/>
    <lineage>
        <taxon>Eukaryota</taxon>
        <taxon>Viridiplantae</taxon>
        <taxon>Streptophyta</taxon>
        <taxon>Embryophyta</taxon>
        <taxon>Tracheophyta</taxon>
        <taxon>Spermatophyta</taxon>
        <taxon>Magnoliopsida</taxon>
        <taxon>eudicotyledons</taxon>
        <taxon>Gunneridae</taxon>
        <taxon>Pentapetalae</taxon>
        <taxon>asterids</taxon>
        <taxon>lamiids</taxon>
        <taxon>Boraginales</taxon>
        <taxon>Boraginaceae</taxon>
        <taxon>Boraginoideae</taxon>
        <taxon>Lithospermeae</taxon>
        <taxon>Lithospermum</taxon>
    </lineage>
</organism>
<dbReference type="AlphaFoldDB" id="A0AAV3RC42"/>
<keyword evidence="3" id="KW-1185">Reference proteome</keyword>
<comment type="caution">
    <text evidence="2">The sequence shown here is derived from an EMBL/GenBank/DDBJ whole genome shotgun (WGS) entry which is preliminary data.</text>
</comment>